<sequence>MKLILTREVPGLGGAGDVVTVKDGYGRNFLLARGSAIMWTKGGEGQIDGIKRARTAREIRDLDHAKEIKTKLEKANIIVKVKVGATGSMFGSVTDKAIVAAIRAATTETVDRHKIKMDKHIKKVGKYTVKIALESQVVANVPINVVADK</sequence>
<evidence type="ECO:0000259" key="8">
    <source>
        <dbReference type="PROSITE" id="PS00651"/>
    </source>
</evidence>
<evidence type="ECO:0000256" key="7">
    <source>
        <dbReference type="HAMAP-Rule" id="MF_00503"/>
    </source>
</evidence>
<gene>
    <name evidence="7" type="primary">rplI</name>
    <name evidence="9" type="ORF">B1s21160_06160</name>
</gene>
<keyword evidence="5 7" id="KW-0687">Ribonucleoprotein</keyword>
<accession>A0A249KAQ1</accession>
<dbReference type="FunFam" id="3.40.5.10:FF:000003">
    <property type="entry name" value="50S ribosomal protein L9"/>
    <property type="match status" value="1"/>
</dbReference>
<comment type="similarity">
    <text evidence="1 7">Belongs to the bacterial ribosomal protein bL9 family.</text>
</comment>
<evidence type="ECO:0000313" key="9">
    <source>
        <dbReference type="EMBL" id="ASY13868.1"/>
    </source>
</evidence>
<protein>
    <recommendedName>
        <fullName evidence="6 7">Large ribosomal subunit protein bL9</fullName>
    </recommendedName>
</protein>
<dbReference type="InterPro" id="IPR020070">
    <property type="entry name" value="Ribosomal_bL9_N"/>
</dbReference>
<dbReference type="HAMAP" id="MF_00503">
    <property type="entry name" value="Ribosomal_bL9"/>
    <property type="match status" value="1"/>
</dbReference>
<evidence type="ECO:0000256" key="1">
    <source>
        <dbReference type="ARBA" id="ARBA00010605"/>
    </source>
</evidence>
<keyword evidence="2 7" id="KW-0699">rRNA-binding</keyword>
<evidence type="ECO:0000313" key="10">
    <source>
        <dbReference type="Proteomes" id="UP000217171"/>
    </source>
</evidence>
<evidence type="ECO:0000256" key="4">
    <source>
        <dbReference type="ARBA" id="ARBA00022980"/>
    </source>
</evidence>
<dbReference type="AlphaFoldDB" id="A0A249KAQ1"/>
<dbReference type="GO" id="GO:0019843">
    <property type="term" value="F:rRNA binding"/>
    <property type="evidence" value="ECO:0007669"/>
    <property type="project" value="UniProtKB-UniRule"/>
</dbReference>
<dbReference type="InterPro" id="IPR036791">
    <property type="entry name" value="Ribosomal_bL9_C_sf"/>
</dbReference>
<dbReference type="InterPro" id="IPR020594">
    <property type="entry name" value="Ribosomal_bL9_bac/chp"/>
</dbReference>
<organism evidence="9 10">
    <name type="scientific">Candidatus Nanopelagicus hibericus</name>
    <dbReference type="NCBI Taxonomy" id="1884915"/>
    <lineage>
        <taxon>Bacteria</taxon>
        <taxon>Bacillati</taxon>
        <taxon>Actinomycetota</taxon>
        <taxon>Actinomycetes</taxon>
        <taxon>Candidatus Nanopelagicales</taxon>
        <taxon>Candidatus Nanopelagicaceae</taxon>
        <taxon>Candidatus Nanopelagicus</taxon>
    </lineage>
</organism>
<comment type="function">
    <text evidence="7">Binds to the 23S rRNA.</text>
</comment>
<dbReference type="Pfam" id="PF03948">
    <property type="entry name" value="Ribosomal_L9_C"/>
    <property type="match status" value="1"/>
</dbReference>
<dbReference type="Pfam" id="PF01281">
    <property type="entry name" value="Ribosomal_L9_N"/>
    <property type="match status" value="1"/>
</dbReference>
<dbReference type="Gene3D" id="3.10.430.100">
    <property type="entry name" value="Ribosomal protein L9, C-terminal domain"/>
    <property type="match status" value="1"/>
</dbReference>
<evidence type="ECO:0000256" key="2">
    <source>
        <dbReference type="ARBA" id="ARBA00022730"/>
    </source>
</evidence>
<dbReference type="KEGG" id="nhi:B1s21160_06160"/>
<evidence type="ECO:0000256" key="3">
    <source>
        <dbReference type="ARBA" id="ARBA00022884"/>
    </source>
</evidence>
<dbReference type="RefSeq" id="WP_095672844.1">
    <property type="nucleotide sequence ID" value="NZ_CP016771.1"/>
</dbReference>
<dbReference type="SUPFAM" id="SSF55653">
    <property type="entry name" value="Ribosomal protein L9 C-domain"/>
    <property type="match status" value="1"/>
</dbReference>
<dbReference type="GO" id="GO:0003735">
    <property type="term" value="F:structural constituent of ribosome"/>
    <property type="evidence" value="ECO:0007669"/>
    <property type="project" value="InterPro"/>
</dbReference>
<feature type="domain" description="Ribosomal protein L9" evidence="8">
    <location>
        <begin position="13"/>
        <end position="40"/>
    </location>
</feature>
<proteinExistence type="inferred from homology"/>
<evidence type="ECO:0000256" key="6">
    <source>
        <dbReference type="ARBA" id="ARBA00035292"/>
    </source>
</evidence>
<dbReference type="InterPro" id="IPR036935">
    <property type="entry name" value="Ribosomal_bL9_N_sf"/>
</dbReference>
<reference evidence="9 10" key="1">
    <citation type="submission" date="2016-07" db="EMBL/GenBank/DDBJ databases">
        <title>High microdiversification within the ubiquitous acI lineage of Actinobacteria.</title>
        <authorList>
            <person name="Neuenschwander S.M."/>
            <person name="Salcher M."/>
            <person name="Ghai R."/>
            <person name="Pernthaler J."/>
        </authorList>
    </citation>
    <scope>NUCLEOTIDE SEQUENCE [LARGE SCALE GENOMIC DNA]</scope>
    <source>
        <strain evidence="9">MMS-21-160</strain>
    </source>
</reference>
<dbReference type="SUPFAM" id="SSF55658">
    <property type="entry name" value="L9 N-domain-like"/>
    <property type="match status" value="1"/>
</dbReference>
<keyword evidence="4 7" id="KW-0689">Ribosomal protein</keyword>
<dbReference type="GO" id="GO:0005840">
    <property type="term" value="C:ribosome"/>
    <property type="evidence" value="ECO:0007669"/>
    <property type="project" value="UniProtKB-KW"/>
</dbReference>
<dbReference type="NCBIfam" id="TIGR00158">
    <property type="entry name" value="L9"/>
    <property type="match status" value="1"/>
</dbReference>
<dbReference type="GO" id="GO:0006412">
    <property type="term" value="P:translation"/>
    <property type="evidence" value="ECO:0007669"/>
    <property type="project" value="UniProtKB-UniRule"/>
</dbReference>
<dbReference type="InterPro" id="IPR020069">
    <property type="entry name" value="Ribosomal_bL9_C"/>
</dbReference>
<name>A0A249KAQ1_9ACTN</name>
<dbReference type="EMBL" id="CP016771">
    <property type="protein sequence ID" value="ASY13868.1"/>
    <property type="molecule type" value="Genomic_DNA"/>
</dbReference>
<keyword evidence="10" id="KW-1185">Reference proteome</keyword>
<dbReference type="Gene3D" id="3.40.5.10">
    <property type="entry name" value="Ribosomal protein L9, N-terminal domain"/>
    <property type="match status" value="1"/>
</dbReference>
<evidence type="ECO:0000256" key="5">
    <source>
        <dbReference type="ARBA" id="ARBA00023274"/>
    </source>
</evidence>
<keyword evidence="3 7" id="KW-0694">RNA-binding</keyword>
<dbReference type="PROSITE" id="PS00651">
    <property type="entry name" value="RIBOSOMAL_L9"/>
    <property type="match status" value="1"/>
</dbReference>
<dbReference type="InterPro" id="IPR009027">
    <property type="entry name" value="Ribosomal_bL9/RNase_H1_N"/>
</dbReference>
<dbReference type="GO" id="GO:1990904">
    <property type="term" value="C:ribonucleoprotein complex"/>
    <property type="evidence" value="ECO:0007669"/>
    <property type="project" value="UniProtKB-KW"/>
</dbReference>
<dbReference type="Proteomes" id="UP000217171">
    <property type="component" value="Chromosome"/>
</dbReference>
<dbReference type="OrthoDB" id="9788336at2"/>
<dbReference type="InterPro" id="IPR000244">
    <property type="entry name" value="Ribosomal_bL9"/>
</dbReference>
<dbReference type="PANTHER" id="PTHR21368">
    <property type="entry name" value="50S RIBOSOMAL PROTEIN L9"/>
    <property type="match status" value="1"/>
</dbReference>